<organism evidence="1 2">
    <name type="scientific">Antarcticimicrobium sediminis</name>
    <dbReference type="NCBI Taxonomy" id="2546227"/>
    <lineage>
        <taxon>Bacteria</taxon>
        <taxon>Pseudomonadati</taxon>
        <taxon>Pseudomonadota</taxon>
        <taxon>Alphaproteobacteria</taxon>
        <taxon>Rhodobacterales</taxon>
        <taxon>Paracoccaceae</taxon>
        <taxon>Antarcticimicrobium</taxon>
    </lineage>
</organism>
<reference evidence="1 2" key="1">
    <citation type="submission" date="2019-03" db="EMBL/GenBank/DDBJ databases">
        <authorList>
            <person name="Zhang S."/>
        </authorList>
    </citation>
    <scope>NUCLEOTIDE SEQUENCE [LARGE SCALE GENOMIC DNA]</scope>
    <source>
        <strain evidence="1 2">S4J41</strain>
    </source>
</reference>
<evidence type="ECO:0000313" key="2">
    <source>
        <dbReference type="Proteomes" id="UP000294662"/>
    </source>
</evidence>
<name>A0A4R5F118_9RHOB</name>
<evidence type="ECO:0000313" key="1">
    <source>
        <dbReference type="EMBL" id="TDE40840.1"/>
    </source>
</evidence>
<gene>
    <name evidence="1" type="ORF">E1B25_01065</name>
</gene>
<dbReference type="RefSeq" id="WP_132826830.1">
    <property type="nucleotide sequence ID" value="NZ_SMFP01000001.1"/>
</dbReference>
<dbReference type="AlphaFoldDB" id="A0A4R5F118"/>
<dbReference type="Proteomes" id="UP000294662">
    <property type="component" value="Unassembled WGS sequence"/>
</dbReference>
<comment type="caution">
    <text evidence="1">The sequence shown here is derived from an EMBL/GenBank/DDBJ whole genome shotgun (WGS) entry which is preliminary data.</text>
</comment>
<dbReference type="OrthoDB" id="7868439at2"/>
<proteinExistence type="predicted"/>
<protein>
    <submittedName>
        <fullName evidence="1">Uncharacterized protein</fullName>
    </submittedName>
</protein>
<dbReference type="EMBL" id="SMFP01000001">
    <property type="protein sequence ID" value="TDE40840.1"/>
    <property type="molecule type" value="Genomic_DNA"/>
</dbReference>
<keyword evidence="2" id="KW-1185">Reference proteome</keyword>
<accession>A0A4R5F118</accession>
<sequence>MNKTLYGGAPLFAALDILDFLRRNGDSLSELLEGIAGDRGLDLYLGTDRLLDSQSPDPARVGKALREIRDLLEAAGVPDDRFAAPLRWHWARLTDFVARLPG</sequence>